<dbReference type="PRINTS" id="PR00032">
    <property type="entry name" value="HTHARAC"/>
</dbReference>
<keyword evidence="3" id="KW-0804">Transcription</keyword>
<dbReference type="SUPFAM" id="SSF46689">
    <property type="entry name" value="Homeodomain-like"/>
    <property type="match status" value="1"/>
</dbReference>
<dbReference type="InterPro" id="IPR009057">
    <property type="entry name" value="Homeodomain-like_sf"/>
</dbReference>
<evidence type="ECO:0000313" key="5">
    <source>
        <dbReference type="EMBL" id="NYZ69602.1"/>
    </source>
</evidence>
<organism evidence="5 6">
    <name type="scientific">Spartinivicinus marinus</name>
    <dbReference type="NCBI Taxonomy" id="2994442"/>
    <lineage>
        <taxon>Bacteria</taxon>
        <taxon>Pseudomonadati</taxon>
        <taxon>Pseudomonadota</taxon>
        <taxon>Gammaproteobacteria</taxon>
        <taxon>Oceanospirillales</taxon>
        <taxon>Zooshikellaceae</taxon>
        <taxon>Spartinivicinus</taxon>
    </lineage>
</organism>
<dbReference type="PROSITE" id="PS01124">
    <property type="entry name" value="HTH_ARAC_FAMILY_2"/>
    <property type="match status" value="1"/>
</dbReference>
<evidence type="ECO:0000259" key="4">
    <source>
        <dbReference type="PROSITE" id="PS01124"/>
    </source>
</evidence>
<dbReference type="InterPro" id="IPR018060">
    <property type="entry name" value="HTH_AraC"/>
</dbReference>
<keyword evidence="1" id="KW-0805">Transcription regulation</keyword>
<dbReference type="GO" id="GO:0000976">
    <property type="term" value="F:transcription cis-regulatory region binding"/>
    <property type="evidence" value="ECO:0007669"/>
    <property type="project" value="TreeGrafter"/>
</dbReference>
<evidence type="ECO:0000313" key="6">
    <source>
        <dbReference type="Proteomes" id="UP000569732"/>
    </source>
</evidence>
<dbReference type="Proteomes" id="UP000569732">
    <property type="component" value="Unassembled WGS sequence"/>
</dbReference>
<dbReference type="RefSeq" id="WP_180571583.1">
    <property type="nucleotide sequence ID" value="NZ_JACCKB010000107.1"/>
</dbReference>
<dbReference type="SMART" id="SM00342">
    <property type="entry name" value="HTH_ARAC"/>
    <property type="match status" value="1"/>
</dbReference>
<reference evidence="5 6" key="1">
    <citation type="submission" date="2020-07" db="EMBL/GenBank/DDBJ databases">
        <title>Endozoicomonas sp. nov., isolated from sediment.</title>
        <authorList>
            <person name="Gu T."/>
        </authorList>
    </citation>
    <scope>NUCLEOTIDE SEQUENCE [LARGE SCALE GENOMIC DNA]</scope>
    <source>
        <strain evidence="5 6">SM1973</strain>
    </source>
</reference>
<comment type="caution">
    <text evidence="5">The sequence shown here is derived from an EMBL/GenBank/DDBJ whole genome shotgun (WGS) entry which is preliminary data.</text>
</comment>
<evidence type="ECO:0000256" key="1">
    <source>
        <dbReference type="ARBA" id="ARBA00023015"/>
    </source>
</evidence>
<dbReference type="GO" id="GO:0003700">
    <property type="term" value="F:DNA-binding transcription factor activity"/>
    <property type="evidence" value="ECO:0007669"/>
    <property type="project" value="InterPro"/>
</dbReference>
<dbReference type="Pfam" id="PF12833">
    <property type="entry name" value="HTH_18"/>
    <property type="match status" value="1"/>
</dbReference>
<protein>
    <submittedName>
        <fullName evidence="5">Helix-turn-helix domain-containing protein</fullName>
    </submittedName>
</protein>
<dbReference type="AlphaFoldDB" id="A0A853ICM0"/>
<evidence type="ECO:0000256" key="3">
    <source>
        <dbReference type="ARBA" id="ARBA00023163"/>
    </source>
</evidence>
<dbReference type="InterPro" id="IPR020449">
    <property type="entry name" value="Tscrpt_reg_AraC-type_HTH"/>
</dbReference>
<evidence type="ECO:0000256" key="2">
    <source>
        <dbReference type="ARBA" id="ARBA00023125"/>
    </source>
</evidence>
<dbReference type="EMBL" id="JACCKB010000107">
    <property type="protein sequence ID" value="NYZ69602.1"/>
    <property type="molecule type" value="Genomic_DNA"/>
</dbReference>
<proteinExistence type="predicted"/>
<dbReference type="GO" id="GO:0005829">
    <property type="term" value="C:cytosol"/>
    <property type="evidence" value="ECO:0007669"/>
    <property type="project" value="TreeGrafter"/>
</dbReference>
<keyword evidence="2" id="KW-0238">DNA-binding</keyword>
<dbReference type="PANTHER" id="PTHR47894:SF1">
    <property type="entry name" value="HTH-TYPE TRANSCRIPTIONAL REGULATOR VQSM"/>
    <property type="match status" value="1"/>
</dbReference>
<accession>A0A853ICM0</accession>
<gene>
    <name evidence="5" type="ORF">H0A36_26665</name>
</gene>
<sequence length="332" mass="38030">MLISNQIANHIQQYMRCFNLAEVQQQSLASILSSDEENSDISLAQLDEALLFIYAITKDPDIHIKLANNITVSSLGVAGLLALNSRNVESSIQCLMKYCSNIIGPGAELEFDRGFPDCKLSFYFKGEYSLAVEFLSIYFLSFVDFILSAMTYQKIHYTQFKLLQKERSTNLELLKRFGYICLLNDGDLLWELGFASPQLKIKAVYYHQHLHETLYSKLVEVTDFKQEQSVQEIIYNEICDMNNVTKVNLSEIAKIIKMSPRTIQRRLNDEGVSFTEIQQKAVYQSGARFLNNPSYSIKEVAYCLGFTSVQAFHRAFKRASGMTPAQYRDKIR</sequence>
<name>A0A853ICM0_9GAMM</name>
<dbReference type="Gene3D" id="1.10.10.60">
    <property type="entry name" value="Homeodomain-like"/>
    <property type="match status" value="1"/>
</dbReference>
<keyword evidence="6" id="KW-1185">Reference proteome</keyword>
<feature type="domain" description="HTH araC/xylS-type" evidence="4">
    <location>
        <begin position="228"/>
        <end position="330"/>
    </location>
</feature>
<dbReference type="PANTHER" id="PTHR47894">
    <property type="entry name" value="HTH-TYPE TRANSCRIPTIONAL REGULATOR GADX"/>
    <property type="match status" value="1"/>
</dbReference>